<keyword evidence="3" id="KW-1185">Reference proteome</keyword>
<dbReference type="Proteomes" id="UP001154282">
    <property type="component" value="Unassembled WGS sequence"/>
</dbReference>
<name>A0AAV0L8B2_9ROSI</name>
<organism evidence="2 3">
    <name type="scientific">Linum tenue</name>
    <dbReference type="NCBI Taxonomy" id="586396"/>
    <lineage>
        <taxon>Eukaryota</taxon>
        <taxon>Viridiplantae</taxon>
        <taxon>Streptophyta</taxon>
        <taxon>Embryophyta</taxon>
        <taxon>Tracheophyta</taxon>
        <taxon>Spermatophyta</taxon>
        <taxon>Magnoliopsida</taxon>
        <taxon>eudicotyledons</taxon>
        <taxon>Gunneridae</taxon>
        <taxon>Pentapetalae</taxon>
        <taxon>rosids</taxon>
        <taxon>fabids</taxon>
        <taxon>Malpighiales</taxon>
        <taxon>Linaceae</taxon>
        <taxon>Linum</taxon>
    </lineage>
</organism>
<evidence type="ECO:0000313" key="3">
    <source>
        <dbReference type="Proteomes" id="UP001154282"/>
    </source>
</evidence>
<reference evidence="2" key="1">
    <citation type="submission" date="2022-08" db="EMBL/GenBank/DDBJ databases">
        <authorList>
            <person name="Gutierrez-Valencia J."/>
        </authorList>
    </citation>
    <scope>NUCLEOTIDE SEQUENCE</scope>
</reference>
<evidence type="ECO:0000313" key="1">
    <source>
        <dbReference type="EMBL" id="CAI0395785.1"/>
    </source>
</evidence>
<dbReference type="EMBL" id="CAMGYJ010000006">
    <property type="protein sequence ID" value="CAI0430491.1"/>
    <property type="molecule type" value="Genomic_DNA"/>
</dbReference>
<protein>
    <submittedName>
        <fullName evidence="2">Uncharacterized protein</fullName>
    </submittedName>
</protein>
<comment type="caution">
    <text evidence="2">The sequence shown here is derived from an EMBL/GenBank/DDBJ whole genome shotgun (WGS) entry which is preliminary data.</text>
</comment>
<accession>A0AAV0L8B2</accession>
<evidence type="ECO:0000313" key="2">
    <source>
        <dbReference type="EMBL" id="CAI0430491.1"/>
    </source>
</evidence>
<dbReference type="EMBL" id="CAMGYJ010000003">
    <property type="protein sequence ID" value="CAI0395785.1"/>
    <property type="molecule type" value="Genomic_DNA"/>
</dbReference>
<proteinExistence type="predicted"/>
<gene>
    <name evidence="2" type="ORF">LITE_LOCUS22628</name>
    <name evidence="1" type="ORF">LITE_LOCUS8847</name>
</gene>
<dbReference type="AlphaFoldDB" id="A0AAV0L8B2"/>
<sequence length="84" mass="9750">MDGIIEVKESSIRREGKAAKKGLQLEMQSIWIEAKAEGKLVSSREIVQKVLKKKVKYGPKESPRSTKELECFVSWSKTWNVWLW</sequence>